<protein>
    <submittedName>
        <fullName evidence="2">Uncharacterized protein</fullName>
    </submittedName>
</protein>
<feature type="compositionally biased region" description="Polar residues" evidence="1">
    <location>
        <begin position="221"/>
        <end position="230"/>
    </location>
</feature>
<dbReference type="AlphaFoldDB" id="A0A1W0WWN7"/>
<feature type="compositionally biased region" description="Polar residues" evidence="1">
    <location>
        <begin position="323"/>
        <end position="356"/>
    </location>
</feature>
<comment type="caution">
    <text evidence="2">The sequence shown here is derived from an EMBL/GenBank/DDBJ whole genome shotgun (WGS) entry which is preliminary data.</text>
</comment>
<evidence type="ECO:0000256" key="1">
    <source>
        <dbReference type="SAM" id="MobiDB-lite"/>
    </source>
</evidence>
<feature type="compositionally biased region" description="Low complexity" evidence="1">
    <location>
        <begin position="601"/>
        <end position="610"/>
    </location>
</feature>
<dbReference type="Proteomes" id="UP000192578">
    <property type="component" value="Unassembled WGS sequence"/>
</dbReference>
<evidence type="ECO:0000313" key="2">
    <source>
        <dbReference type="EMBL" id="OQV19596.1"/>
    </source>
</evidence>
<sequence length="752" mass="83552">MNGQGNRTTNVIAYWYQPDPSPWQSRILVVPLADVENAPDGARPREGSVFLVKFDRMFFPALILDIIKDSHLNRLRTRMYPDKREFKERLKRGELQTETLDLEPNYHDEDEPAPAIVPPESVVVKMEGIDFDRIDDNFMTPRNVSNVGSFANAQHQHHQSQSQDSLPATPGAAYFAASPPASCESFTRDAPSPGSQIPPTPDGRYGQDDFPLSVRPVTPYYTRSVNNSADGSHPGFEDEDQEQRDRENGSSDEASDEASDDAQNSPKEEDQRSQKIPLGNSSRLSETDGMTEDEDARSKTSDQSEDGQDMSSTRPLWDDLKGTSRTSTQVTETINGPSTSGAVRRQSSPFSQNGGTSHRHLPYPSLATRGRLSLKEVSLKPPSPIRHGSRLGQRVVPPPATGKTEAAHKSNHPPRASRTSNGQASPSTSALRSPNRPRESSPVPRRCRDLHHMYTNVQPAPSLQPRTFDPISRSSQQLTVQQRGSYYLMRQPTGGLRMIRRLEPPTPQINVPRSNFTTPSNTAPARYPGDFNHEARYGPFPPLGNHHGALPRPQLPLGRAPFGQASVQQIQQQVRPLPQPSPPTVSPQPPRGRAPFGQASVQQVQQQVCPLPQPPPPPVPPQPPRGRAPFGVASCEQVQQQVVQQRLPGMNQPVQLEEEGHDIIVGILRQARSQNQSTLSIAQRDLLQLARSEITAGNYLLRAQHYITEPFPPRSHDHHIIRINAWVERIRQRVDGPLPNIDAIVMRYVYPS</sequence>
<organism evidence="2 3">
    <name type="scientific">Hypsibius exemplaris</name>
    <name type="common">Freshwater tardigrade</name>
    <dbReference type="NCBI Taxonomy" id="2072580"/>
    <lineage>
        <taxon>Eukaryota</taxon>
        <taxon>Metazoa</taxon>
        <taxon>Ecdysozoa</taxon>
        <taxon>Tardigrada</taxon>
        <taxon>Eutardigrada</taxon>
        <taxon>Parachela</taxon>
        <taxon>Hypsibioidea</taxon>
        <taxon>Hypsibiidae</taxon>
        <taxon>Hypsibius</taxon>
    </lineage>
</organism>
<feature type="region of interest" description="Disordered" evidence="1">
    <location>
        <begin position="459"/>
        <end position="479"/>
    </location>
</feature>
<feature type="region of interest" description="Disordered" evidence="1">
    <location>
        <begin position="542"/>
        <end position="627"/>
    </location>
</feature>
<feature type="region of interest" description="Disordered" evidence="1">
    <location>
        <begin position="151"/>
        <end position="364"/>
    </location>
</feature>
<dbReference type="EMBL" id="MTYJ01000037">
    <property type="protein sequence ID" value="OQV19596.1"/>
    <property type="molecule type" value="Genomic_DNA"/>
</dbReference>
<feature type="compositionally biased region" description="Polar residues" evidence="1">
    <location>
        <begin position="417"/>
        <end position="432"/>
    </location>
</feature>
<name>A0A1W0WWN7_HYPEX</name>
<feature type="compositionally biased region" description="Pro residues" evidence="1">
    <location>
        <begin position="611"/>
        <end position="626"/>
    </location>
</feature>
<keyword evidence="3" id="KW-1185">Reference proteome</keyword>
<reference evidence="3" key="1">
    <citation type="submission" date="2017-01" db="EMBL/GenBank/DDBJ databases">
        <title>Comparative genomics of anhydrobiosis in the tardigrade Hypsibius dujardini.</title>
        <authorList>
            <person name="Yoshida Y."/>
            <person name="Koutsovoulos G."/>
            <person name="Laetsch D."/>
            <person name="Stevens L."/>
            <person name="Kumar S."/>
            <person name="Horikawa D."/>
            <person name="Ishino K."/>
            <person name="Komine S."/>
            <person name="Tomita M."/>
            <person name="Blaxter M."/>
            <person name="Arakawa K."/>
        </authorList>
    </citation>
    <scope>NUCLEOTIDE SEQUENCE [LARGE SCALE GENOMIC DNA]</scope>
    <source>
        <strain evidence="3">Z151</strain>
    </source>
</reference>
<evidence type="ECO:0000313" key="3">
    <source>
        <dbReference type="Proteomes" id="UP000192578"/>
    </source>
</evidence>
<gene>
    <name evidence="2" type="ORF">BV898_06370</name>
</gene>
<feature type="region of interest" description="Disordered" evidence="1">
    <location>
        <begin position="379"/>
        <end position="445"/>
    </location>
</feature>
<feature type="compositionally biased region" description="Low complexity" evidence="1">
    <location>
        <begin position="564"/>
        <end position="576"/>
    </location>
</feature>
<accession>A0A1W0WWN7</accession>
<feature type="compositionally biased region" description="Pro residues" evidence="1">
    <location>
        <begin position="577"/>
        <end position="592"/>
    </location>
</feature>
<proteinExistence type="predicted"/>